<proteinExistence type="predicted"/>
<keyword evidence="2" id="KW-1185">Reference proteome</keyword>
<dbReference type="EMBL" id="GL870878">
    <property type="protein sequence ID" value="EIJ88413.1"/>
    <property type="molecule type" value="Genomic_DNA"/>
</dbReference>
<dbReference type="HOGENOM" id="CLU_2543100_0_0_1"/>
<evidence type="ECO:0000313" key="1">
    <source>
        <dbReference type="EMBL" id="EIJ88413.1"/>
    </source>
</evidence>
<evidence type="ECO:0000313" key="2">
    <source>
        <dbReference type="Proteomes" id="UP000002872"/>
    </source>
</evidence>
<reference evidence="1" key="1">
    <citation type="submission" date="2011-01" db="EMBL/GenBank/DDBJ databases">
        <title>The Genome Sequence of Nematocida parisii strain ERTm3.</title>
        <authorList>
            <consortium name="The Broad Institute Genome Sequencing Platform"/>
            <consortium name="The Broad Institute Genome Sequencing Center for Infectious Disease"/>
            <person name="Cuomo C."/>
            <person name="Troemel E."/>
            <person name="Young S.K."/>
            <person name="Zeng Q."/>
            <person name="Gargeya S."/>
            <person name="Fitzgerald M."/>
            <person name="Haas B."/>
            <person name="Abouelleil A."/>
            <person name="Alvarado L."/>
            <person name="Arachchi H.M."/>
            <person name="Berlin A."/>
            <person name="Chapman S.B."/>
            <person name="Gearin G."/>
            <person name="Goldberg J."/>
            <person name="Griggs A."/>
            <person name="Gujja S."/>
            <person name="Hansen M."/>
            <person name="Heiman D."/>
            <person name="Howarth C."/>
            <person name="Larimer J."/>
            <person name="Lui A."/>
            <person name="MacDonald P.J.P."/>
            <person name="McCowen C."/>
            <person name="Montmayeur A."/>
            <person name="Murphy C."/>
            <person name="Neiman D."/>
            <person name="Pearson M."/>
            <person name="Priest M."/>
            <person name="Roberts A."/>
            <person name="Saif S."/>
            <person name="Shea T."/>
            <person name="Sisk P."/>
            <person name="Stolte C."/>
            <person name="Sykes S."/>
            <person name="Wortman J."/>
            <person name="Nusbaum C."/>
            <person name="Birren B."/>
        </authorList>
    </citation>
    <scope>NUCLEOTIDE SEQUENCE</scope>
    <source>
        <strain evidence="1">ERTm3</strain>
    </source>
</reference>
<dbReference type="Proteomes" id="UP000002872">
    <property type="component" value="Unassembled WGS sequence"/>
</dbReference>
<dbReference type="AlphaFoldDB" id="I3EGR6"/>
<dbReference type="InParanoid" id="I3EGR6"/>
<sequence length="83" mass="9817">MLFTSRIVFLSSKIHPQGKESIDEISIIRKIIIEKAWIQQMEEEYKKKINEIFTEKKGALQTILNDLERIQEKNTKLFPSPLQ</sequence>
<dbReference type="VEuPathDB" id="MicrosporidiaDB:NEQG_01103"/>
<name>I3EGR6_NEMP3</name>
<protein>
    <submittedName>
        <fullName evidence="1">Uncharacterized protein</fullName>
    </submittedName>
</protein>
<gene>
    <name evidence="1" type="ORF">NEQG_01103</name>
</gene>
<accession>I3EGR6</accession>
<organism evidence="1 2">
    <name type="scientific">Nematocida parisii (strain ERTm3)</name>
    <name type="common">Nematode killer fungus</name>
    <dbReference type="NCBI Taxonomy" id="935791"/>
    <lineage>
        <taxon>Eukaryota</taxon>
        <taxon>Fungi</taxon>
        <taxon>Fungi incertae sedis</taxon>
        <taxon>Microsporidia</taxon>
        <taxon>Nematocida</taxon>
    </lineage>
</organism>